<organism evidence="2 3">
    <name type="scientific">Alkalicoccus saliphilus</name>
    <dbReference type="NCBI Taxonomy" id="200989"/>
    <lineage>
        <taxon>Bacteria</taxon>
        <taxon>Bacillati</taxon>
        <taxon>Bacillota</taxon>
        <taxon>Bacilli</taxon>
        <taxon>Bacillales</taxon>
        <taxon>Bacillaceae</taxon>
        <taxon>Alkalicoccus</taxon>
    </lineage>
</organism>
<keyword evidence="1" id="KW-0812">Transmembrane</keyword>
<dbReference type="NCBIfam" id="TIGR04104">
    <property type="entry name" value="cxxc_20_cxxc"/>
    <property type="match status" value="1"/>
</dbReference>
<reference evidence="2 3" key="1">
    <citation type="submission" date="2018-03" db="EMBL/GenBank/DDBJ databases">
        <title>Alkalicoccus saliphilus sp. nov., isolated from a mineral pool.</title>
        <authorList>
            <person name="Zhao B."/>
        </authorList>
    </citation>
    <scope>NUCLEOTIDE SEQUENCE [LARGE SCALE GENOMIC DNA]</scope>
    <source>
        <strain evidence="2 3">6AG</strain>
    </source>
</reference>
<name>A0A2T4U7F0_9BACI</name>
<dbReference type="Proteomes" id="UP000240509">
    <property type="component" value="Unassembled WGS sequence"/>
</dbReference>
<evidence type="ECO:0000313" key="2">
    <source>
        <dbReference type="EMBL" id="PTL39285.1"/>
    </source>
</evidence>
<gene>
    <name evidence="2" type="ORF">C6Y45_06640</name>
</gene>
<accession>A0A2T4U7F0</accession>
<feature type="transmembrane region" description="Helical" evidence="1">
    <location>
        <begin position="69"/>
        <end position="89"/>
    </location>
</feature>
<evidence type="ECO:0000313" key="3">
    <source>
        <dbReference type="Proteomes" id="UP000240509"/>
    </source>
</evidence>
<dbReference type="RefSeq" id="WP_107584446.1">
    <property type="nucleotide sequence ID" value="NZ_PZJJ01000008.1"/>
</dbReference>
<evidence type="ECO:0000256" key="1">
    <source>
        <dbReference type="SAM" id="Phobius"/>
    </source>
</evidence>
<dbReference type="EMBL" id="PZJJ01000008">
    <property type="protein sequence ID" value="PTL39285.1"/>
    <property type="molecule type" value="Genomic_DNA"/>
</dbReference>
<dbReference type="OrthoDB" id="2418141at2"/>
<keyword evidence="3" id="KW-1185">Reference proteome</keyword>
<proteinExistence type="predicted"/>
<protein>
    <recommendedName>
        <fullName evidence="4">Cxxc_20_cxxc protein</fullName>
    </recommendedName>
</protein>
<evidence type="ECO:0008006" key="4">
    <source>
        <dbReference type="Google" id="ProtNLM"/>
    </source>
</evidence>
<keyword evidence="1" id="KW-0472">Membrane</keyword>
<feature type="transmembrane region" description="Helical" evidence="1">
    <location>
        <begin position="46"/>
        <end position="63"/>
    </location>
</feature>
<comment type="caution">
    <text evidence="2">The sequence shown here is derived from an EMBL/GenBank/DDBJ whole genome shotgun (WGS) entry which is preliminary data.</text>
</comment>
<dbReference type="AlphaFoldDB" id="A0A2T4U7F0"/>
<keyword evidence="1" id="KW-1133">Transmembrane helix</keyword>
<sequence>MKKPAVCPGCGRKFKYRELLTVNRSKKCPGCSKALYQTPAARKKQSAVLLLVIAVLLIVRTLFDLGDGLYLLTSTLSLIILFFGVPFLVEFDQKDRPMFGS</sequence>
<dbReference type="InterPro" id="IPR026369">
    <property type="entry name" value="CxxC_20_CxxC"/>
</dbReference>